<sequence>MVQVKWLKSAKTDLKEIYDFISLDSKRYARFQIEKIQNKTEILKTGKIIGKKVAEIDDEKIREIFEGNYRIIYRIVSLNEIHILLIHHGAKDLSHMKK</sequence>
<dbReference type="NCBIfam" id="TIGR02385">
    <property type="entry name" value="RelE_StbE"/>
    <property type="match status" value="1"/>
</dbReference>
<dbReference type="InterPro" id="IPR051803">
    <property type="entry name" value="TA_system_RelE-like_toxin"/>
</dbReference>
<evidence type="ECO:0000313" key="4">
    <source>
        <dbReference type="Proteomes" id="UP001500353"/>
    </source>
</evidence>
<dbReference type="PANTHER" id="PTHR33755:SF5">
    <property type="entry name" value="TYPE II TOXIN-ANTITOXIN SYSTEM RELE_PARE FAMILY TOXIN"/>
    <property type="match status" value="1"/>
</dbReference>
<evidence type="ECO:0008006" key="5">
    <source>
        <dbReference type="Google" id="ProtNLM"/>
    </source>
</evidence>
<keyword evidence="2" id="KW-1277">Toxin-antitoxin system</keyword>
<reference evidence="4" key="1">
    <citation type="journal article" date="2019" name="Int. J. Syst. Evol. Microbiol.">
        <title>The Global Catalogue of Microorganisms (GCM) 10K type strain sequencing project: providing services to taxonomists for standard genome sequencing and annotation.</title>
        <authorList>
            <consortium name="The Broad Institute Genomics Platform"/>
            <consortium name="The Broad Institute Genome Sequencing Center for Infectious Disease"/>
            <person name="Wu L."/>
            <person name="Ma J."/>
        </authorList>
    </citation>
    <scope>NUCLEOTIDE SEQUENCE [LARGE SCALE GENOMIC DNA]</scope>
    <source>
        <strain evidence="4">JCM 18019</strain>
    </source>
</reference>
<keyword evidence="4" id="KW-1185">Reference proteome</keyword>
<gene>
    <name evidence="3" type="ORF">GCM10023210_44050</name>
</gene>
<comment type="similarity">
    <text evidence="1">Belongs to the RelE toxin family.</text>
</comment>
<dbReference type="Pfam" id="PF05016">
    <property type="entry name" value="ParE_toxin"/>
    <property type="match status" value="1"/>
</dbReference>
<dbReference type="InterPro" id="IPR035093">
    <property type="entry name" value="RelE/ParE_toxin_dom_sf"/>
</dbReference>
<dbReference type="InterPro" id="IPR007712">
    <property type="entry name" value="RelE/ParE_toxin"/>
</dbReference>
<accession>A0ABP9MVL3</accession>
<name>A0ABP9MVL3_9FLAO</name>
<evidence type="ECO:0000256" key="2">
    <source>
        <dbReference type="ARBA" id="ARBA00022649"/>
    </source>
</evidence>
<dbReference type="PANTHER" id="PTHR33755">
    <property type="entry name" value="TOXIN PARE1-RELATED"/>
    <property type="match status" value="1"/>
</dbReference>
<proteinExistence type="inferred from homology"/>
<protein>
    <recommendedName>
        <fullName evidence="5">Type II toxin-antitoxin system RelE/ParE family toxin</fullName>
    </recommendedName>
</protein>
<organism evidence="3 4">
    <name type="scientific">Chryseobacterium ginsengisoli</name>
    <dbReference type="NCBI Taxonomy" id="363853"/>
    <lineage>
        <taxon>Bacteria</taxon>
        <taxon>Pseudomonadati</taxon>
        <taxon>Bacteroidota</taxon>
        <taxon>Flavobacteriia</taxon>
        <taxon>Flavobacteriales</taxon>
        <taxon>Weeksellaceae</taxon>
        <taxon>Chryseobacterium group</taxon>
        <taxon>Chryseobacterium</taxon>
    </lineage>
</organism>
<dbReference type="Gene3D" id="3.30.2310.20">
    <property type="entry name" value="RelE-like"/>
    <property type="match status" value="1"/>
</dbReference>
<evidence type="ECO:0000313" key="3">
    <source>
        <dbReference type="EMBL" id="GAA5102769.1"/>
    </source>
</evidence>
<comment type="caution">
    <text evidence="3">The sequence shown here is derived from an EMBL/GenBank/DDBJ whole genome shotgun (WGS) entry which is preliminary data.</text>
</comment>
<evidence type="ECO:0000256" key="1">
    <source>
        <dbReference type="ARBA" id="ARBA00006226"/>
    </source>
</evidence>
<dbReference type="EMBL" id="BAABHX010000013">
    <property type="protein sequence ID" value="GAA5102769.1"/>
    <property type="molecule type" value="Genomic_DNA"/>
</dbReference>
<dbReference type="Proteomes" id="UP001500353">
    <property type="component" value="Unassembled WGS sequence"/>
</dbReference>